<keyword evidence="5" id="KW-1185">Reference proteome</keyword>
<dbReference type="STRING" id="321339.SAMN05444340_109152"/>
<protein>
    <submittedName>
        <fullName evidence="4">Superoxide dismutase, Cu-Zn family</fullName>
    </submittedName>
</protein>
<dbReference type="GO" id="GO:0006801">
    <property type="term" value="P:superoxide metabolic process"/>
    <property type="evidence" value="ECO:0007669"/>
    <property type="project" value="InterPro"/>
</dbReference>
<dbReference type="OrthoDB" id="5431326at2"/>
<dbReference type="InterPro" id="IPR036423">
    <property type="entry name" value="SOD-like_Cu/Zn_dom_sf"/>
</dbReference>
<feature type="domain" description="Superoxide dismutase copper/zinc binding" evidence="3">
    <location>
        <begin position="40"/>
        <end position="167"/>
    </location>
</feature>
<dbReference type="GO" id="GO:0005507">
    <property type="term" value="F:copper ion binding"/>
    <property type="evidence" value="ECO:0007669"/>
    <property type="project" value="InterPro"/>
</dbReference>
<keyword evidence="2" id="KW-0732">Signal</keyword>
<dbReference type="EMBL" id="FNPF01000009">
    <property type="protein sequence ID" value="SDY51903.1"/>
    <property type="molecule type" value="Genomic_DNA"/>
</dbReference>
<evidence type="ECO:0000259" key="3">
    <source>
        <dbReference type="Pfam" id="PF00080"/>
    </source>
</evidence>
<comment type="similarity">
    <text evidence="1">Belongs to the Cu-Zn superoxide dismutase family.</text>
</comment>
<proteinExistence type="inferred from homology"/>
<dbReference type="Gene3D" id="2.60.40.200">
    <property type="entry name" value="Superoxide dismutase, copper/zinc binding domain"/>
    <property type="match status" value="1"/>
</dbReference>
<dbReference type="Pfam" id="PF00080">
    <property type="entry name" value="Sod_Cu"/>
    <property type="match status" value="1"/>
</dbReference>
<reference evidence="4 5" key="1">
    <citation type="submission" date="2016-10" db="EMBL/GenBank/DDBJ databases">
        <authorList>
            <person name="de Groot N.N."/>
        </authorList>
    </citation>
    <scope>NUCLEOTIDE SEQUENCE [LARGE SCALE GENOMIC DNA]</scope>
    <source>
        <strain evidence="4 5">DSM 26880</strain>
    </source>
</reference>
<dbReference type="PANTHER" id="PTHR10003">
    <property type="entry name" value="SUPEROXIDE DISMUTASE CU-ZN -RELATED"/>
    <property type="match status" value="1"/>
</dbReference>
<dbReference type="SUPFAM" id="SSF49329">
    <property type="entry name" value="Cu,Zn superoxide dismutase-like"/>
    <property type="match status" value="1"/>
</dbReference>
<evidence type="ECO:0000313" key="5">
    <source>
        <dbReference type="Proteomes" id="UP000199286"/>
    </source>
</evidence>
<dbReference type="InterPro" id="IPR001424">
    <property type="entry name" value="SOD_Cu_Zn_dom"/>
</dbReference>
<dbReference type="AlphaFoldDB" id="A0A1H3KIE8"/>
<evidence type="ECO:0000256" key="1">
    <source>
        <dbReference type="ARBA" id="ARBA00010457"/>
    </source>
</evidence>
<dbReference type="InterPro" id="IPR024134">
    <property type="entry name" value="SOD_Cu/Zn_/chaperone"/>
</dbReference>
<accession>A0A1H3KIE8</accession>
<dbReference type="RefSeq" id="WP_089883759.1">
    <property type="nucleotide sequence ID" value="NZ_FNPF01000009.1"/>
</dbReference>
<dbReference type="Proteomes" id="UP000199286">
    <property type="component" value="Unassembled WGS sequence"/>
</dbReference>
<feature type="signal peptide" evidence="2">
    <location>
        <begin position="1"/>
        <end position="22"/>
    </location>
</feature>
<gene>
    <name evidence="4" type="ORF">SAMN05444340_109152</name>
</gene>
<feature type="chain" id="PRO_5011759520" evidence="2">
    <location>
        <begin position="23"/>
        <end position="172"/>
    </location>
</feature>
<evidence type="ECO:0000313" key="4">
    <source>
        <dbReference type="EMBL" id="SDY51903.1"/>
    </source>
</evidence>
<dbReference type="PRINTS" id="PR00068">
    <property type="entry name" value="CUZNDISMTASE"/>
</dbReference>
<sequence>MLSTRIASVAAAALVAGTAAYAADPVANATMMDRNQNEVGTVEIFETADGLLLRADLTGLEPGWHGFHIHQTGACEGDFTSAGGHYAPDDSGHGFFTEAGGHAGDLPNIHVGDDGAAMADFHTARVTLDGDKAPLMDDDGSAIMVHASADTYESEAGAGDRVACGVVEAVGG</sequence>
<dbReference type="CDD" id="cd00305">
    <property type="entry name" value="Cu-Zn_Superoxide_Dismutase"/>
    <property type="match status" value="1"/>
</dbReference>
<evidence type="ECO:0000256" key="2">
    <source>
        <dbReference type="SAM" id="SignalP"/>
    </source>
</evidence>
<name>A0A1H3KIE8_9RHOB</name>
<organism evidence="4 5">
    <name type="scientific">Citreimonas salinaria</name>
    <dbReference type="NCBI Taxonomy" id="321339"/>
    <lineage>
        <taxon>Bacteria</taxon>
        <taxon>Pseudomonadati</taxon>
        <taxon>Pseudomonadota</taxon>
        <taxon>Alphaproteobacteria</taxon>
        <taxon>Rhodobacterales</taxon>
        <taxon>Roseobacteraceae</taxon>
        <taxon>Citreimonas</taxon>
    </lineage>
</organism>